<dbReference type="EMBL" id="NWSH01001969">
    <property type="protein sequence ID" value="PCG69532.1"/>
    <property type="molecule type" value="Genomic_DNA"/>
</dbReference>
<organism evidence="2">
    <name type="scientific">Heliothis virescens</name>
    <name type="common">Tobacco budworm moth</name>
    <dbReference type="NCBI Taxonomy" id="7102"/>
    <lineage>
        <taxon>Eukaryota</taxon>
        <taxon>Metazoa</taxon>
        <taxon>Ecdysozoa</taxon>
        <taxon>Arthropoda</taxon>
        <taxon>Hexapoda</taxon>
        <taxon>Insecta</taxon>
        <taxon>Pterygota</taxon>
        <taxon>Neoptera</taxon>
        <taxon>Endopterygota</taxon>
        <taxon>Lepidoptera</taxon>
        <taxon>Glossata</taxon>
        <taxon>Ditrysia</taxon>
        <taxon>Noctuoidea</taxon>
        <taxon>Noctuidae</taxon>
        <taxon>Heliothinae</taxon>
        <taxon>Heliothis</taxon>
    </lineage>
</organism>
<accession>A0A2A4JDP9</accession>
<protein>
    <recommendedName>
        <fullName evidence="3">Protein kinase domain-containing protein</fullName>
    </recommendedName>
</protein>
<dbReference type="AlphaFoldDB" id="A0A2A4JDP9"/>
<evidence type="ECO:0008006" key="3">
    <source>
        <dbReference type="Google" id="ProtNLM"/>
    </source>
</evidence>
<gene>
    <name evidence="2" type="ORF">B5V51_3985</name>
</gene>
<feature type="region of interest" description="Disordered" evidence="1">
    <location>
        <begin position="82"/>
        <end position="115"/>
    </location>
</feature>
<sequence>MISNAVPKDYKLYQNSDRYRWQAPELFLPDEEGMVYPCSKSDVYSLCLILWEGCNASMPWKNLTYEKLKEHAVMSEVRGEGVGGLASRGLPPGLRSTPAGGRRGCSTRCADTRFN</sequence>
<proteinExistence type="predicted"/>
<dbReference type="Gene3D" id="1.10.510.10">
    <property type="entry name" value="Transferase(Phosphotransferase) domain 1"/>
    <property type="match status" value="1"/>
</dbReference>
<evidence type="ECO:0000256" key="1">
    <source>
        <dbReference type="SAM" id="MobiDB-lite"/>
    </source>
</evidence>
<comment type="caution">
    <text evidence="2">The sequence shown here is derived from an EMBL/GenBank/DDBJ whole genome shotgun (WGS) entry which is preliminary data.</text>
</comment>
<evidence type="ECO:0000313" key="2">
    <source>
        <dbReference type="EMBL" id="PCG69532.1"/>
    </source>
</evidence>
<dbReference type="InterPro" id="IPR011009">
    <property type="entry name" value="Kinase-like_dom_sf"/>
</dbReference>
<dbReference type="SUPFAM" id="SSF56112">
    <property type="entry name" value="Protein kinase-like (PK-like)"/>
    <property type="match status" value="1"/>
</dbReference>
<reference evidence="2" key="1">
    <citation type="submission" date="2017-09" db="EMBL/GenBank/DDBJ databases">
        <title>Contemporary evolution of a Lepidopteran species, Heliothis virescens, in response to modern agricultural practices.</title>
        <authorList>
            <person name="Fritz M.L."/>
            <person name="Deyonke A.M."/>
            <person name="Papanicolaou A."/>
            <person name="Micinski S."/>
            <person name="Westbrook J."/>
            <person name="Gould F."/>
        </authorList>
    </citation>
    <scope>NUCLEOTIDE SEQUENCE [LARGE SCALE GENOMIC DNA]</scope>
    <source>
        <strain evidence="2">HvINT-</strain>
        <tissue evidence="2">Whole body</tissue>
    </source>
</reference>
<name>A0A2A4JDP9_HELVI</name>